<comment type="caution">
    <text evidence="1">The sequence shown here is derived from an EMBL/GenBank/DDBJ whole genome shotgun (WGS) entry which is preliminary data.</text>
</comment>
<proteinExistence type="predicted"/>
<name>A0AAE0LKC4_9CHLO</name>
<organism evidence="1 2">
    <name type="scientific">Cymbomonas tetramitiformis</name>
    <dbReference type="NCBI Taxonomy" id="36881"/>
    <lineage>
        <taxon>Eukaryota</taxon>
        <taxon>Viridiplantae</taxon>
        <taxon>Chlorophyta</taxon>
        <taxon>Pyramimonadophyceae</taxon>
        <taxon>Pyramimonadales</taxon>
        <taxon>Pyramimonadaceae</taxon>
        <taxon>Cymbomonas</taxon>
    </lineage>
</organism>
<dbReference type="Proteomes" id="UP001190700">
    <property type="component" value="Unassembled WGS sequence"/>
</dbReference>
<sequence>MAGQEDESKLEGRCDPTLAVNLSRKAVVQTEGKDGQLWSKSHLVLSHVIGWGAQRGRRAAVIGWGAQRGRRAAVIKTWDREGKKLWINI</sequence>
<protein>
    <submittedName>
        <fullName evidence="1">Uncharacterized protein</fullName>
    </submittedName>
</protein>
<keyword evidence="2" id="KW-1185">Reference proteome</keyword>
<evidence type="ECO:0000313" key="2">
    <source>
        <dbReference type="Proteomes" id="UP001190700"/>
    </source>
</evidence>
<evidence type="ECO:0000313" key="1">
    <source>
        <dbReference type="EMBL" id="KAK3288035.1"/>
    </source>
</evidence>
<accession>A0AAE0LKC4</accession>
<reference evidence="1 2" key="1">
    <citation type="journal article" date="2015" name="Genome Biol. Evol.">
        <title>Comparative Genomics of a Bacterivorous Green Alga Reveals Evolutionary Causalities and Consequences of Phago-Mixotrophic Mode of Nutrition.</title>
        <authorList>
            <person name="Burns J.A."/>
            <person name="Paasch A."/>
            <person name="Narechania A."/>
            <person name="Kim E."/>
        </authorList>
    </citation>
    <scope>NUCLEOTIDE SEQUENCE [LARGE SCALE GENOMIC DNA]</scope>
    <source>
        <strain evidence="1 2">PLY_AMNH</strain>
    </source>
</reference>
<dbReference type="EMBL" id="LGRX02000632">
    <property type="protein sequence ID" value="KAK3288035.1"/>
    <property type="molecule type" value="Genomic_DNA"/>
</dbReference>
<dbReference type="AlphaFoldDB" id="A0AAE0LKC4"/>
<gene>
    <name evidence="1" type="ORF">CYMTET_4490</name>
</gene>